<keyword evidence="2" id="KW-1185">Reference proteome</keyword>
<dbReference type="RefSeq" id="XP_025528583.1">
    <property type="nucleotide sequence ID" value="XM_025671881.1"/>
</dbReference>
<sequence length="57" mass="6050">MEPDIVQAPGVMLIKTGFYTVAVSLPVASLLSPELFCCRIIEADTSQHQASAAARTT</sequence>
<evidence type="ECO:0000313" key="2">
    <source>
        <dbReference type="Proteomes" id="UP000249497"/>
    </source>
</evidence>
<dbReference type="AlphaFoldDB" id="A0A8T8X5C4"/>
<dbReference type="Proteomes" id="UP000249497">
    <property type="component" value="Unassembled WGS sequence"/>
</dbReference>
<reference evidence="1 2" key="1">
    <citation type="submission" date="2018-02" db="EMBL/GenBank/DDBJ databases">
        <title>The genomes of Aspergillus section Nigri reveals drivers in fungal speciation.</title>
        <authorList>
            <consortium name="DOE Joint Genome Institute"/>
            <person name="Vesth T.C."/>
            <person name="Nybo J."/>
            <person name="Theobald S."/>
            <person name="Brandl J."/>
            <person name="Frisvad J.C."/>
            <person name="Nielsen K.F."/>
            <person name="Lyhne E.K."/>
            <person name="Kogle M.E."/>
            <person name="Kuo A."/>
            <person name="Riley R."/>
            <person name="Clum A."/>
            <person name="Nolan M."/>
            <person name="Lipzen A."/>
            <person name="Salamov A."/>
            <person name="Henrissat B."/>
            <person name="Wiebenga A."/>
            <person name="De vries R.P."/>
            <person name="Grigoriev I.V."/>
            <person name="Mortensen U.H."/>
            <person name="Andersen M.R."/>
            <person name="Baker S.E."/>
        </authorList>
    </citation>
    <scope>NUCLEOTIDE SEQUENCE [LARGE SCALE GENOMIC DNA]</scope>
    <source>
        <strain evidence="1 2">CBS 114.51</strain>
    </source>
</reference>
<proteinExistence type="predicted"/>
<protein>
    <submittedName>
        <fullName evidence="1">Uncharacterized protein</fullName>
    </submittedName>
</protein>
<evidence type="ECO:0000313" key="1">
    <source>
        <dbReference type="EMBL" id="RAH82689.1"/>
    </source>
</evidence>
<accession>A0A8T8X5C4</accession>
<dbReference type="EMBL" id="KZ824787">
    <property type="protein sequence ID" value="RAH82689.1"/>
    <property type="molecule type" value="Genomic_DNA"/>
</dbReference>
<dbReference type="GeneID" id="37175573"/>
<gene>
    <name evidence="1" type="ORF">BO86DRAFT_388533</name>
</gene>
<organism evidence="1 2">
    <name type="scientific">Aspergillus japonicus CBS 114.51</name>
    <dbReference type="NCBI Taxonomy" id="1448312"/>
    <lineage>
        <taxon>Eukaryota</taxon>
        <taxon>Fungi</taxon>
        <taxon>Dikarya</taxon>
        <taxon>Ascomycota</taxon>
        <taxon>Pezizomycotina</taxon>
        <taxon>Eurotiomycetes</taxon>
        <taxon>Eurotiomycetidae</taxon>
        <taxon>Eurotiales</taxon>
        <taxon>Aspergillaceae</taxon>
        <taxon>Aspergillus</taxon>
        <taxon>Aspergillus subgen. Circumdati</taxon>
    </lineage>
</organism>
<name>A0A8T8X5C4_ASPJA</name>